<comment type="caution">
    <text evidence="6">The sequence shown here is derived from an EMBL/GenBank/DDBJ whole genome shotgun (WGS) entry which is preliminary data.</text>
</comment>
<evidence type="ECO:0000259" key="5">
    <source>
        <dbReference type="PROSITE" id="PS50011"/>
    </source>
</evidence>
<feature type="region of interest" description="Disordered" evidence="4">
    <location>
        <begin position="1"/>
        <end position="35"/>
    </location>
</feature>
<keyword evidence="2 3" id="KW-0067">ATP-binding</keyword>
<dbReference type="Proteomes" id="UP000093000">
    <property type="component" value="Unassembled WGS sequence"/>
</dbReference>
<proteinExistence type="predicted"/>
<dbReference type="PANTHER" id="PTHR24346:SF30">
    <property type="entry name" value="MATERNAL EMBRYONIC LEUCINE ZIPPER KINASE"/>
    <property type="match status" value="1"/>
</dbReference>
<feature type="region of interest" description="Disordered" evidence="4">
    <location>
        <begin position="130"/>
        <end position="151"/>
    </location>
</feature>
<dbReference type="PANTHER" id="PTHR24346">
    <property type="entry name" value="MAP/MICROTUBULE AFFINITY-REGULATING KINASE"/>
    <property type="match status" value="1"/>
</dbReference>
<keyword evidence="6" id="KW-0808">Transferase</keyword>
<evidence type="ECO:0000313" key="6">
    <source>
        <dbReference type="EMBL" id="OBZ85263.1"/>
    </source>
</evidence>
<feature type="region of interest" description="Disordered" evidence="4">
    <location>
        <begin position="63"/>
        <end position="116"/>
    </location>
</feature>
<feature type="domain" description="Protein kinase" evidence="5">
    <location>
        <begin position="172"/>
        <end position="479"/>
    </location>
</feature>
<dbReference type="InParanoid" id="A0A1C7N834"/>
<feature type="compositionally biased region" description="Basic and acidic residues" evidence="4">
    <location>
        <begin position="90"/>
        <end position="108"/>
    </location>
</feature>
<sequence length="511" mass="56863">MSVKEQMMPRSLSPDRMINATSDFYTPNSHSRSNSADLSFSILRRPSRFSSLFITHSGRSSLKMTSIDNPVEDNTPSSIPHRRSSSNETQSHESIESSHSTGSDEKQPPHSSHRLSRSIGNLITSPASWTRKHLHHHHSDPSSPSSYVPRLNEKYGDYVKPIKRPNTKASGATNRNNIGSGATAVIRLVQSPHQGGRILAVKEFIKKDKNEDQKEYLKRMHNEYCIGKTVSGHPNVVETLDLVVDEHDRWCTVMEYCDGGDLFALLTEKTSLPVMECACLFKQLMMGLQHLHNLGIAHRDIKPENLILTGGGTLKIADFGVADVVQTCFEKESHVCYKWCGSEPFWSPEIWALKSQEDGYKGQALDIWSAAVTFFCIRFQKLPFAVSFYTGRPNSAPPPGAKPGSPAAVAAQAADGGDKDYGLYVEQRDQLGPLACDLWDHASDKHKLTLEEKECLAGMLDPNPDTRWTASQVLESKWMQSVELCNGGELPNGWRHYHTSSASSIHSHSPR</sequence>
<accession>A0A1C7N834</accession>
<evidence type="ECO:0000313" key="7">
    <source>
        <dbReference type="Proteomes" id="UP000093000"/>
    </source>
</evidence>
<dbReference type="GO" id="GO:0004674">
    <property type="term" value="F:protein serine/threonine kinase activity"/>
    <property type="evidence" value="ECO:0007669"/>
    <property type="project" value="TreeGrafter"/>
</dbReference>
<keyword evidence="6" id="KW-0418">Kinase</keyword>
<dbReference type="GO" id="GO:0035556">
    <property type="term" value="P:intracellular signal transduction"/>
    <property type="evidence" value="ECO:0007669"/>
    <property type="project" value="TreeGrafter"/>
</dbReference>
<protein>
    <submittedName>
        <fullName evidence="6">Serine/threonine-protein kinase hal4</fullName>
    </submittedName>
</protein>
<evidence type="ECO:0000256" key="2">
    <source>
        <dbReference type="ARBA" id="ARBA00022840"/>
    </source>
</evidence>
<keyword evidence="7" id="KW-1185">Reference proteome</keyword>
<dbReference type="SMART" id="SM00220">
    <property type="entry name" value="S_TKc"/>
    <property type="match status" value="1"/>
</dbReference>
<name>A0A1C7N834_9FUNG</name>
<dbReference type="STRING" id="101091.A0A1C7N834"/>
<dbReference type="Gene3D" id="3.30.200.20">
    <property type="entry name" value="Phosphorylase Kinase, domain 1"/>
    <property type="match status" value="1"/>
</dbReference>
<evidence type="ECO:0000256" key="4">
    <source>
        <dbReference type="SAM" id="MobiDB-lite"/>
    </source>
</evidence>
<dbReference type="OrthoDB" id="4062651at2759"/>
<dbReference type="GO" id="GO:0005524">
    <property type="term" value="F:ATP binding"/>
    <property type="evidence" value="ECO:0007669"/>
    <property type="project" value="UniProtKB-UniRule"/>
</dbReference>
<dbReference type="PROSITE" id="PS50011">
    <property type="entry name" value="PROTEIN_KINASE_DOM"/>
    <property type="match status" value="1"/>
</dbReference>
<gene>
    <name evidence="6" type="primary">hal4_3</name>
    <name evidence="6" type="ORF">A0J61_06686</name>
</gene>
<dbReference type="Gene3D" id="1.10.510.10">
    <property type="entry name" value="Transferase(Phosphotransferase) domain 1"/>
    <property type="match status" value="1"/>
</dbReference>
<reference evidence="6 7" key="1">
    <citation type="submission" date="2016-03" db="EMBL/GenBank/DDBJ databases">
        <title>Choanephora cucurbitarum.</title>
        <authorList>
            <person name="Min B."/>
            <person name="Park H."/>
            <person name="Park J.-H."/>
            <person name="Shin H.-D."/>
            <person name="Choi I.-G."/>
        </authorList>
    </citation>
    <scope>NUCLEOTIDE SEQUENCE [LARGE SCALE GENOMIC DNA]</scope>
    <source>
        <strain evidence="6 7">KUS-F28377</strain>
    </source>
</reference>
<dbReference type="EMBL" id="LUGH01000416">
    <property type="protein sequence ID" value="OBZ85263.1"/>
    <property type="molecule type" value="Genomic_DNA"/>
</dbReference>
<dbReference type="GO" id="GO:0005737">
    <property type="term" value="C:cytoplasm"/>
    <property type="evidence" value="ECO:0007669"/>
    <property type="project" value="TreeGrafter"/>
</dbReference>
<dbReference type="Pfam" id="PF00069">
    <property type="entry name" value="Pkinase"/>
    <property type="match status" value="1"/>
</dbReference>
<keyword evidence="1 3" id="KW-0547">Nucleotide-binding</keyword>
<evidence type="ECO:0000256" key="3">
    <source>
        <dbReference type="PROSITE-ProRule" id="PRU10141"/>
    </source>
</evidence>
<dbReference type="InterPro" id="IPR017441">
    <property type="entry name" value="Protein_kinase_ATP_BS"/>
</dbReference>
<dbReference type="PROSITE" id="PS00107">
    <property type="entry name" value="PROTEIN_KINASE_ATP"/>
    <property type="match status" value="1"/>
</dbReference>
<feature type="compositionally biased region" description="Polar residues" evidence="4">
    <location>
        <begin position="63"/>
        <end position="78"/>
    </location>
</feature>
<dbReference type="InterPro" id="IPR000719">
    <property type="entry name" value="Prot_kinase_dom"/>
</dbReference>
<feature type="compositionally biased region" description="Polar residues" evidence="4">
    <location>
        <begin position="19"/>
        <end position="35"/>
    </location>
</feature>
<dbReference type="InterPro" id="IPR008271">
    <property type="entry name" value="Ser/Thr_kinase_AS"/>
</dbReference>
<feature type="binding site" evidence="3">
    <location>
        <position position="207"/>
    </location>
    <ligand>
        <name>ATP</name>
        <dbReference type="ChEBI" id="CHEBI:30616"/>
    </ligand>
</feature>
<evidence type="ECO:0000256" key="1">
    <source>
        <dbReference type="ARBA" id="ARBA00022741"/>
    </source>
</evidence>
<dbReference type="SUPFAM" id="SSF56112">
    <property type="entry name" value="Protein kinase-like (PK-like)"/>
    <property type="match status" value="1"/>
</dbReference>
<dbReference type="FunCoup" id="A0A1C7N834">
    <property type="interactions" value="401"/>
</dbReference>
<dbReference type="InterPro" id="IPR011009">
    <property type="entry name" value="Kinase-like_dom_sf"/>
</dbReference>
<dbReference type="AlphaFoldDB" id="A0A1C7N834"/>
<organism evidence="6 7">
    <name type="scientific">Choanephora cucurbitarum</name>
    <dbReference type="NCBI Taxonomy" id="101091"/>
    <lineage>
        <taxon>Eukaryota</taxon>
        <taxon>Fungi</taxon>
        <taxon>Fungi incertae sedis</taxon>
        <taxon>Mucoromycota</taxon>
        <taxon>Mucoromycotina</taxon>
        <taxon>Mucoromycetes</taxon>
        <taxon>Mucorales</taxon>
        <taxon>Mucorineae</taxon>
        <taxon>Choanephoraceae</taxon>
        <taxon>Choanephoroideae</taxon>
        <taxon>Choanephora</taxon>
    </lineage>
</organism>
<dbReference type="PROSITE" id="PS00108">
    <property type="entry name" value="PROTEIN_KINASE_ST"/>
    <property type="match status" value="1"/>
</dbReference>